<accession>A0A0F9L2E0</accession>
<comment type="caution">
    <text evidence="2">The sequence shown here is derived from an EMBL/GenBank/DDBJ whole genome shotgun (WGS) entry which is preliminary data.</text>
</comment>
<evidence type="ECO:0000313" key="2">
    <source>
        <dbReference type="EMBL" id="KKM88794.1"/>
    </source>
</evidence>
<evidence type="ECO:0000256" key="1">
    <source>
        <dbReference type="SAM" id="Coils"/>
    </source>
</evidence>
<name>A0A0F9L2E0_9ZZZZ</name>
<organism evidence="2">
    <name type="scientific">marine sediment metagenome</name>
    <dbReference type="NCBI Taxonomy" id="412755"/>
    <lineage>
        <taxon>unclassified sequences</taxon>
        <taxon>metagenomes</taxon>
        <taxon>ecological metagenomes</taxon>
    </lineage>
</organism>
<feature type="coiled-coil region" evidence="1">
    <location>
        <begin position="1"/>
        <end position="49"/>
    </location>
</feature>
<proteinExistence type="predicted"/>
<feature type="non-terminal residue" evidence="2">
    <location>
        <position position="1"/>
    </location>
</feature>
<reference evidence="2" key="1">
    <citation type="journal article" date="2015" name="Nature">
        <title>Complex archaea that bridge the gap between prokaryotes and eukaryotes.</title>
        <authorList>
            <person name="Spang A."/>
            <person name="Saw J.H."/>
            <person name="Jorgensen S.L."/>
            <person name="Zaremba-Niedzwiedzka K."/>
            <person name="Martijn J."/>
            <person name="Lind A.E."/>
            <person name="van Eijk R."/>
            <person name="Schleper C."/>
            <person name="Guy L."/>
            <person name="Ettema T.J."/>
        </authorList>
    </citation>
    <scope>NUCLEOTIDE SEQUENCE</scope>
</reference>
<protein>
    <submittedName>
        <fullName evidence="2">Uncharacterized protein</fullName>
    </submittedName>
</protein>
<dbReference type="AlphaFoldDB" id="A0A0F9L2E0"/>
<keyword evidence="1" id="KW-0175">Coiled coil</keyword>
<dbReference type="EMBL" id="LAZR01006912">
    <property type="protein sequence ID" value="KKM88794.1"/>
    <property type="molecule type" value="Genomic_DNA"/>
</dbReference>
<sequence>ILEEQKELEMQIEIEKQLEQKKQLEIEKIEKEEQKRQEKEQLYNNILEKISNLNSIYDEIRIIDIEKKLPEIIKNRCRAILGKDLITLIEEMILNADINARIKGDYLTFIKKDMIIKPEQQIFQRIKDILISRGGDWKIENKQSVFYYKVKVKNNSKFVLTNIQILLTSIPNGLISQSDRYLIDILNPNSLESPTFKFSAKESCVGDKVKGVVIYTDPKGYPQTVPIQPFKIKYICNLLVPKPITEENYERKIPSMHEQKISFDCKLSPDELEPEISKILQHNNFYLLENLQELESSDFRKIKAYAEGKYDKQDVALSIIMQNLAGHTNKLIIKAMSNKEEKIIDLLRDISMKCDAFKSTPEDLTSLEVICKNCESIVIVTDTMKSKDFIICEDCGEEIEN</sequence>
<gene>
    <name evidence="2" type="ORF">LCGC14_1255120</name>
</gene>